<dbReference type="AlphaFoldDB" id="A0A4Q9WCR7"/>
<feature type="transmembrane region" description="Helical" evidence="7">
    <location>
        <begin position="55"/>
        <end position="78"/>
    </location>
</feature>
<evidence type="ECO:0000256" key="3">
    <source>
        <dbReference type="ARBA" id="ARBA00022475"/>
    </source>
</evidence>
<dbReference type="EMBL" id="SCHB01000002">
    <property type="protein sequence ID" value="TBW72861.1"/>
    <property type="molecule type" value="Genomic_DNA"/>
</dbReference>
<feature type="transmembrane region" description="Helical" evidence="7">
    <location>
        <begin position="261"/>
        <end position="279"/>
    </location>
</feature>
<proteinExistence type="inferred from homology"/>
<dbReference type="RefSeq" id="WP_002493060.1">
    <property type="nucleotide sequence ID" value="NZ_AP021848.1"/>
</dbReference>
<evidence type="ECO:0000313" key="9">
    <source>
        <dbReference type="Proteomes" id="UP000293637"/>
    </source>
</evidence>
<organism evidence="8 9">
    <name type="scientific">Staphylococcus lugdunensis</name>
    <dbReference type="NCBI Taxonomy" id="28035"/>
    <lineage>
        <taxon>Bacteria</taxon>
        <taxon>Bacillati</taxon>
        <taxon>Bacillota</taxon>
        <taxon>Bacilli</taxon>
        <taxon>Bacillales</taxon>
        <taxon>Staphylococcaceae</taxon>
        <taxon>Staphylococcus</taxon>
    </lineage>
</organism>
<feature type="transmembrane region" description="Helical" evidence="7">
    <location>
        <begin position="117"/>
        <end position="138"/>
    </location>
</feature>
<evidence type="ECO:0000313" key="8">
    <source>
        <dbReference type="EMBL" id="TBW72861.1"/>
    </source>
</evidence>
<keyword evidence="6 7" id="KW-0472">Membrane</keyword>
<reference evidence="8 9" key="1">
    <citation type="journal article" date="2019" name="Sci. Transl. Med.">
        <title>Quorum sensing between bacterial species on the skin protects against epidermal injury in atopic dermatitis.</title>
        <authorList>
            <person name="Williams M.R."/>
        </authorList>
    </citation>
    <scope>NUCLEOTIDE SEQUENCE [LARGE SCALE GENOMIC DNA]</scope>
    <source>
        <strain evidence="8 9">E7</strain>
    </source>
</reference>
<protein>
    <submittedName>
        <fullName evidence="8">Cytochrome d ubiquinol oxidase subunit II</fullName>
    </submittedName>
</protein>
<name>A0A4Q9WCR7_STALU</name>
<feature type="transmembrane region" description="Helical" evidence="7">
    <location>
        <begin position="84"/>
        <end position="105"/>
    </location>
</feature>
<dbReference type="InterPro" id="IPR003317">
    <property type="entry name" value="Cyt-d_oxidase_su2"/>
</dbReference>
<keyword evidence="3" id="KW-1003">Cell membrane</keyword>
<evidence type="ECO:0000256" key="6">
    <source>
        <dbReference type="ARBA" id="ARBA00023136"/>
    </source>
</evidence>
<feature type="transmembrane region" description="Helical" evidence="7">
    <location>
        <begin position="6"/>
        <end position="34"/>
    </location>
</feature>
<feature type="transmembrane region" description="Helical" evidence="7">
    <location>
        <begin position="202"/>
        <end position="223"/>
    </location>
</feature>
<comment type="caution">
    <text evidence="8">The sequence shown here is derived from an EMBL/GenBank/DDBJ whole genome shotgun (WGS) entry which is preliminary data.</text>
</comment>
<evidence type="ECO:0000256" key="4">
    <source>
        <dbReference type="ARBA" id="ARBA00022692"/>
    </source>
</evidence>
<dbReference type="Proteomes" id="UP000293637">
    <property type="component" value="Unassembled WGS sequence"/>
</dbReference>
<dbReference type="GO" id="GO:0005886">
    <property type="term" value="C:plasma membrane"/>
    <property type="evidence" value="ECO:0007669"/>
    <property type="project" value="UniProtKB-SubCell"/>
</dbReference>
<evidence type="ECO:0000256" key="1">
    <source>
        <dbReference type="ARBA" id="ARBA00004651"/>
    </source>
</evidence>
<gene>
    <name evidence="8" type="ORF">EQ812_03195</name>
</gene>
<sequence>MAYTGISMLVLWICLFFYVIAAGIYFGTGCFAFYMHMSGEEKKSKVLYKYMINPIWGLINICCVFCYVGMIALFPSAIHYLNTMILIPGSIALICIIIRGCSYIFINKRADISLPWLLIYCLSGLGIPAALASVLTISEGGYIVEDGAHLDLNWVQLAISPFAWSVVFLAVITVLYISAGFLTYSAAKLKDTHVYLTVRKWLLLWSIPMIMVSLFVFLSLRIQNANHFTNAIYNYWWMFTLSLLCFIIAMSLALLKKYHGIAMLMMILQLFFAFFGYGLSKLPYIVYPFVKITDTTVSVATGLTLMIVIILGLLLLIPSLILLLRLATDNKGIVKNQK</sequence>
<dbReference type="GeneID" id="58090068"/>
<comment type="subcellular location">
    <subcellularLocation>
        <location evidence="1">Cell membrane</location>
        <topology evidence="1">Multi-pass membrane protein</topology>
    </subcellularLocation>
</comment>
<evidence type="ECO:0000256" key="7">
    <source>
        <dbReference type="SAM" id="Phobius"/>
    </source>
</evidence>
<accession>A0A4Q9WCR7</accession>
<keyword evidence="4 7" id="KW-0812">Transmembrane</keyword>
<feature type="transmembrane region" description="Helical" evidence="7">
    <location>
        <begin position="299"/>
        <end position="324"/>
    </location>
</feature>
<feature type="transmembrane region" description="Helical" evidence="7">
    <location>
        <begin position="235"/>
        <end position="254"/>
    </location>
</feature>
<comment type="similarity">
    <text evidence="2">Belongs to the cytochrome ubiquinol oxidase subunit 2 family.</text>
</comment>
<dbReference type="Pfam" id="PF02322">
    <property type="entry name" value="Cyt_bd_oxida_II"/>
    <property type="match status" value="1"/>
</dbReference>
<keyword evidence="5 7" id="KW-1133">Transmembrane helix</keyword>
<evidence type="ECO:0000256" key="2">
    <source>
        <dbReference type="ARBA" id="ARBA00007543"/>
    </source>
</evidence>
<feature type="transmembrane region" description="Helical" evidence="7">
    <location>
        <begin position="158"/>
        <end position="182"/>
    </location>
</feature>
<evidence type="ECO:0000256" key="5">
    <source>
        <dbReference type="ARBA" id="ARBA00022989"/>
    </source>
</evidence>